<keyword evidence="4 7" id="KW-0665">Pyrimidine biosynthesis</keyword>
<dbReference type="SUPFAM" id="SSF51366">
    <property type="entry name" value="Ribulose-phoshate binding barrel"/>
    <property type="match status" value="1"/>
</dbReference>
<organism evidence="9 10">
    <name type="scientific">Sulfidibacter corallicola</name>
    <dbReference type="NCBI Taxonomy" id="2818388"/>
    <lineage>
        <taxon>Bacteria</taxon>
        <taxon>Pseudomonadati</taxon>
        <taxon>Acidobacteriota</taxon>
        <taxon>Holophagae</taxon>
        <taxon>Acanthopleuribacterales</taxon>
        <taxon>Acanthopleuribacteraceae</taxon>
        <taxon>Sulfidibacter</taxon>
    </lineage>
</organism>
<keyword evidence="3 7" id="KW-0210">Decarboxylase</keyword>
<dbReference type="InterPro" id="IPR011995">
    <property type="entry name" value="OMPdecase_type-2"/>
</dbReference>
<dbReference type="EMBL" id="CP071793">
    <property type="protein sequence ID" value="QTD53371.1"/>
    <property type="molecule type" value="Genomic_DNA"/>
</dbReference>
<dbReference type="GO" id="GO:0006207">
    <property type="term" value="P:'de novo' pyrimidine nucleobase biosynthetic process"/>
    <property type="evidence" value="ECO:0007669"/>
    <property type="project" value="InterPro"/>
</dbReference>
<dbReference type="InterPro" id="IPR011060">
    <property type="entry name" value="RibuloseP-bd_barrel"/>
</dbReference>
<evidence type="ECO:0000256" key="6">
    <source>
        <dbReference type="ARBA" id="ARBA00049157"/>
    </source>
</evidence>
<evidence type="ECO:0000313" key="10">
    <source>
        <dbReference type="Proteomes" id="UP000663929"/>
    </source>
</evidence>
<evidence type="ECO:0000256" key="4">
    <source>
        <dbReference type="ARBA" id="ARBA00022975"/>
    </source>
</evidence>
<dbReference type="InterPro" id="IPR013785">
    <property type="entry name" value="Aldolase_TIM"/>
</dbReference>
<dbReference type="SMART" id="SM00934">
    <property type="entry name" value="OMPdecase"/>
    <property type="match status" value="1"/>
</dbReference>
<gene>
    <name evidence="7 9" type="primary">pyrF</name>
    <name evidence="9" type="ORF">J3U87_13030</name>
</gene>
<dbReference type="EC" id="4.1.1.23" evidence="7"/>
<dbReference type="NCBIfam" id="TIGR02127">
    <property type="entry name" value="pyrF_sub2"/>
    <property type="match status" value="1"/>
</dbReference>
<protein>
    <recommendedName>
        <fullName evidence="7">Orotidine 5'-phosphate decarboxylase</fullName>
        <ecNumber evidence="7">4.1.1.23</ecNumber>
    </recommendedName>
    <alternativeName>
        <fullName evidence="7">OMP decarboxylase</fullName>
        <shortName evidence="7">OMPDCase</shortName>
        <shortName evidence="7">OMPdecase</shortName>
    </alternativeName>
</protein>
<dbReference type="Pfam" id="PF00215">
    <property type="entry name" value="OMPdecase"/>
    <property type="match status" value="1"/>
</dbReference>
<feature type="active site" description="Proton donor" evidence="7">
    <location>
        <position position="101"/>
    </location>
</feature>
<keyword evidence="5 7" id="KW-0456">Lyase</keyword>
<comment type="pathway">
    <text evidence="1 7">Pyrimidine metabolism; UMP biosynthesis via de novo pathway; UMP from orotate: step 2/2.</text>
</comment>
<keyword evidence="10" id="KW-1185">Reference proteome</keyword>
<feature type="domain" description="Orotidine 5'-phosphate decarboxylase" evidence="8">
    <location>
        <begin position="17"/>
        <end position="273"/>
    </location>
</feature>
<dbReference type="UniPathway" id="UPA00070">
    <property type="reaction ID" value="UER00120"/>
</dbReference>
<evidence type="ECO:0000256" key="3">
    <source>
        <dbReference type="ARBA" id="ARBA00022793"/>
    </source>
</evidence>
<dbReference type="InterPro" id="IPR018089">
    <property type="entry name" value="OMPdecase_AS"/>
</dbReference>
<evidence type="ECO:0000256" key="5">
    <source>
        <dbReference type="ARBA" id="ARBA00023239"/>
    </source>
</evidence>
<dbReference type="HAMAP" id="MF_01215">
    <property type="entry name" value="OMPdecase_type2"/>
    <property type="match status" value="1"/>
</dbReference>
<reference evidence="9" key="1">
    <citation type="submission" date="2021-03" db="EMBL/GenBank/DDBJ databases">
        <title>Acanthopleuribacteraceae sp. M133.</title>
        <authorList>
            <person name="Wang G."/>
        </authorList>
    </citation>
    <scope>NUCLEOTIDE SEQUENCE</scope>
    <source>
        <strain evidence="9">M133</strain>
    </source>
</reference>
<evidence type="ECO:0000256" key="7">
    <source>
        <dbReference type="HAMAP-Rule" id="MF_01215"/>
    </source>
</evidence>
<dbReference type="GO" id="GO:0004590">
    <property type="term" value="F:orotidine-5'-phosphate decarboxylase activity"/>
    <property type="evidence" value="ECO:0007669"/>
    <property type="project" value="UniProtKB-UniRule"/>
</dbReference>
<evidence type="ECO:0000313" key="9">
    <source>
        <dbReference type="EMBL" id="QTD53371.1"/>
    </source>
</evidence>
<evidence type="ECO:0000259" key="8">
    <source>
        <dbReference type="SMART" id="SM00934"/>
    </source>
</evidence>
<evidence type="ECO:0000256" key="2">
    <source>
        <dbReference type="ARBA" id="ARBA00008847"/>
    </source>
</evidence>
<dbReference type="KEGG" id="scor:J3U87_13030"/>
<dbReference type="CDD" id="cd04725">
    <property type="entry name" value="OMP_decarboxylase_like"/>
    <property type="match status" value="1"/>
</dbReference>
<dbReference type="Proteomes" id="UP000663929">
    <property type="component" value="Chromosome"/>
</dbReference>
<name>A0A8A4TW20_SULCO</name>
<comment type="catalytic activity">
    <reaction evidence="6 7">
        <text>orotidine 5'-phosphate + H(+) = UMP + CO2</text>
        <dbReference type="Rhea" id="RHEA:11596"/>
        <dbReference type="ChEBI" id="CHEBI:15378"/>
        <dbReference type="ChEBI" id="CHEBI:16526"/>
        <dbReference type="ChEBI" id="CHEBI:57538"/>
        <dbReference type="ChEBI" id="CHEBI:57865"/>
        <dbReference type="EC" id="4.1.1.23"/>
    </reaction>
</comment>
<dbReference type="GO" id="GO:0044205">
    <property type="term" value="P:'de novo' UMP biosynthetic process"/>
    <property type="evidence" value="ECO:0007669"/>
    <property type="project" value="UniProtKB-UniRule"/>
</dbReference>
<dbReference type="AlphaFoldDB" id="A0A8A4TW20"/>
<sequence>MHFADRLIQRCHERNSRLVVGLDPHWDRIPASFKRGFAPDDYCGVISGFLTHVIDVTHEHAVAFKPQIAFFEQFGLAGMEALVKVLAHLRVRHCLVLMDGKRNDIGSTAAAYARAFFGQGDQPAGFPSDALTVNAYLGSDGIKPFLQSPNHGIFVLVKTSNPSSGEFQDMKFGSGASLAQTMAAAVRQWNEPTIGESGYGNVGAVIGATYPEHMAALRREMPCSLILVPGYGAQGGSAQAVKAAFNEDGLGALINSSRGILFPAEFEKTGFEAIREAACDAREDINRIVALRDL</sequence>
<comment type="similarity">
    <text evidence="2 7">Belongs to the OMP decarboxylase family. Type 2 subfamily.</text>
</comment>
<accession>A0A8A4TW20</accession>
<evidence type="ECO:0000256" key="1">
    <source>
        <dbReference type="ARBA" id="ARBA00004861"/>
    </source>
</evidence>
<dbReference type="RefSeq" id="WP_237383474.1">
    <property type="nucleotide sequence ID" value="NZ_CP071793.1"/>
</dbReference>
<dbReference type="PANTHER" id="PTHR43375:SF1">
    <property type="entry name" value="OROTIDINE 5'-PHOSPHATE DECARBOXYLASE"/>
    <property type="match status" value="1"/>
</dbReference>
<dbReference type="PANTHER" id="PTHR43375">
    <property type="entry name" value="OROTIDINE 5'-PHOSPHATE DECARBOXYLASE"/>
    <property type="match status" value="1"/>
</dbReference>
<dbReference type="InterPro" id="IPR001754">
    <property type="entry name" value="OMPdeCOase_dom"/>
</dbReference>
<dbReference type="Gene3D" id="3.20.20.70">
    <property type="entry name" value="Aldolase class I"/>
    <property type="match status" value="1"/>
</dbReference>
<proteinExistence type="inferred from homology"/>
<dbReference type="PROSITE" id="PS00156">
    <property type="entry name" value="OMPDECASE"/>
    <property type="match status" value="1"/>
</dbReference>